<gene>
    <name evidence="2" type="ORF">KDK_00130</name>
</gene>
<feature type="region of interest" description="Disordered" evidence="1">
    <location>
        <begin position="1"/>
        <end position="21"/>
    </location>
</feature>
<reference evidence="3" key="1">
    <citation type="submission" date="2018-12" db="EMBL/GenBank/DDBJ databases">
        <title>Tengunoibacter tsumagoiensis gen. nov., sp. nov., Dictyobacter kobayashii sp. nov., D. alpinus sp. nov., and D. joshuensis sp. nov. and description of Dictyobacteraceae fam. nov. within the order Ktedonobacterales isolated from Tengu-no-mugimeshi.</title>
        <authorList>
            <person name="Wang C.M."/>
            <person name="Zheng Y."/>
            <person name="Sakai Y."/>
            <person name="Toyoda A."/>
            <person name="Minakuchi Y."/>
            <person name="Abe K."/>
            <person name="Yokota A."/>
            <person name="Yabe S."/>
        </authorList>
    </citation>
    <scope>NUCLEOTIDE SEQUENCE [LARGE SCALE GENOMIC DNA]</scope>
    <source>
        <strain evidence="3">Uno11</strain>
    </source>
</reference>
<name>A0A402AAL6_9CHLR</name>
<sequence>MRVTQGEQAHPDRGSALSCPNTPEARYLHPFRESLVKTASRQSSEFLGNADTSFLRNDVIVVFVVRKYSYMLLFAG</sequence>
<dbReference type="RefSeq" id="WP_126548160.1">
    <property type="nucleotide sequence ID" value="NZ_BIFS01000001.1"/>
</dbReference>
<dbReference type="EMBL" id="BIFS01000001">
    <property type="protein sequence ID" value="GCE16213.1"/>
    <property type="molecule type" value="Genomic_DNA"/>
</dbReference>
<proteinExistence type="predicted"/>
<keyword evidence="3" id="KW-1185">Reference proteome</keyword>
<accession>A0A402AAL6</accession>
<organism evidence="2 3">
    <name type="scientific">Dictyobacter kobayashii</name>
    <dbReference type="NCBI Taxonomy" id="2014872"/>
    <lineage>
        <taxon>Bacteria</taxon>
        <taxon>Bacillati</taxon>
        <taxon>Chloroflexota</taxon>
        <taxon>Ktedonobacteria</taxon>
        <taxon>Ktedonobacterales</taxon>
        <taxon>Dictyobacteraceae</taxon>
        <taxon>Dictyobacter</taxon>
    </lineage>
</organism>
<evidence type="ECO:0000256" key="1">
    <source>
        <dbReference type="SAM" id="MobiDB-lite"/>
    </source>
</evidence>
<dbReference type="AlphaFoldDB" id="A0A402AAL6"/>
<evidence type="ECO:0000313" key="2">
    <source>
        <dbReference type="EMBL" id="GCE16213.1"/>
    </source>
</evidence>
<dbReference type="Proteomes" id="UP000287188">
    <property type="component" value="Unassembled WGS sequence"/>
</dbReference>
<evidence type="ECO:0000313" key="3">
    <source>
        <dbReference type="Proteomes" id="UP000287188"/>
    </source>
</evidence>
<protein>
    <submittedName>
        <fullName evidence="2">Uncharacterized protein</fullName>
    </submittedName>
</protein>
<comment type="caution">
    <text evidence="2">The sequence shown here is derived from an EMBL/GenBank/DDBJ whole genome shotgun (WGS) entry which is preliminary data.</text>
</comment>